<dbReference type="GO" id="GO:0043531">
    <property type="term" value="F:ADP binding"/>
    <property type="evidence" value="ECO:0007669"/>
    <property type="project" value="TreeGrafter"/>
</dbReference>
<dbReference type="Gene3D" id="2.40.30.20">
    <property type="match status" value="1"/>
</dbReference>
<dbReference type="GO" id="GO:0005524">
    <property type="term" value="F:ATP binding"/>
    <property type="evidence" value="ECO:0007669"/>
    <property type="project" value="UniProtKB-KW"/>
</dbReference>
<reference evidence="3" key="1">
    <citation type="submission" date="2023-05" db="EMBL/GenBank/DDBJ databases">
        <title>Nepenthes gracilis genome sequencing.</title>
        <authorList>
            <person name="Fukushima K."/>
        </authorList>
    </citation>
    <scope>NUCLEOTIDE SEQUENCE</scope>
    <source>
        <strain evidence="3">SING2019-196</strain>
    </source>
</reference>
<evidence type="ECO:0000313" key="4">
    <source>
        <dbReference type="Proteomes" id="UP001279734"/>
    </source>
</evidence>
<dbReference type="InterPro" id="IPR023366">
    <property type="entry name" value="ATP_synth_asu-like_sf"/>
</dbReference>
<dbReference type="InterPro" id="IPR036121">
    <property type="entry name" value="ATPase_F1/V1/A1_a/bsu_N_sf"/>
</dbReference>
<accession>A0AAD3XLH8</accession>
<dbReference type="Proteomes" id="UP001279734">
    <property type="component" value="Unassembled WGS sequence"/>
</dbReference>
<dbReference type="InterPro" id="IPR005294">
    <property type="entry name" value="ATP_synth_F1_asu"/>
</dbReference>
<dbReference type="PANTHER" id="PTHR48082">
    <property type="entry name" value="ATP SYNTHASE SUBUNIT ALPHA, MITOCHONDRIAL"/>
    <property type="match status" value="1"/>
</dbReference>
<evidence type="ECO:0000313" key="3">
    <source>
        <dbReference type="EMBL" id="GMH08775.1"/>
    </source>
</evidence>
<evidence type="ECO:0000256" key="1">
    <source>
        <dbReference type="ARBA" id="ARBA00008936"/>
    </source>
</evidence>
<comment type="similarity">
    <text evidence="1">Belongs to the ATPase alpha/beta chains family.</text>
</comment>
<gene>
    <name evidence="3" type="ORF">Nepgr_010615</name>
</gene>
<dbReference type="EMBL" id="BSYO01000008">
    <property type="protein sequence ID" value="GMH08775.1"/>
    <property type="molecule type" value="Genomic_DNA"/>
</dbReference>
<dbReference type="GO" id="GO:0046933">
    <property type="term" value="F:proton-transporting ATP synthase activity, rotational mechanism"/>
    <property type="evidence" value="ECO:0007669"/>
    <property type="project" value="InterPro"/>
</dbReference>
<keyword evidence="4" id="KW-1185">Reference proteome</keyword>
<dbReference type="PANTHER" id="PTHR48082:SF2">
    <property type="entry name" value="ATP SYNTHASE SUBUNIT ALPHA, MITOCHONDRIAL"/>
    <property type="match status" value="1"/>
</dbReference>
<name>A0AAD3XLH8_NEPGR</name>
<dbReference type="SUPFAM" id="SSF50615">
    <property type="entry name" value="N-terminal domain of alpha and beta subunits of F1 ATP synthase"/>
    <property type="match status" value="1"/>
</dbReference>
<sequence>MVEFASSVKGIDFNIENENVGVVFGSDASMKEGNLVKHIGSIVDALARKVMLGCVVDALGVPIKEVVWLRFSQTH</sequence>
<evidence type="ECO:0000256" key="2">
    <source>
        <dbReference type="ARBA" id="ARBA00022448"/>
    </source>
</evidence>
<protein>
    <submittedName>
        <fullName evidence="3">Uncharacterized protein</fullName>
    </submittedName>
</protein>
<proteinExistence type="inferred from homology"/>
<keyword evidence="2" id="KW-0813">Transport</keyword>
<organism evidence="3 4">
    <name type="scientific">Nepenthes gracilis</name>
    <name type="common">Slender pitcher plant</name>
    <dbReference type="NCBI Taxonomy" id="150966"/>
    <lineage>
        <taxon>Eukaryota</taxon>
        <taxon>Viridiplantae</taxon>
        <taxon>Streptophyta</taxon>
        <taxon>Embryophyta</taxon>
        <taxon>Tracheophyta</taxon>
        <taxon>Spermatophyta</taxon>
        <taxon>Magnoliopsida</taxon>
        <taxon>eudicotyledons</taxon>
        <taxon>Gunneridae</taxon>
        <taxon>Pentapetalae</taxon>
        <taxon>Caryophyllales</taxon>
        <taxon>Nepenthaceae</taxon>
        <taxon>Nepenthes</taxon>
    </lineage>
</organism>
<dbReference type="GO" id="GO:0045259">
    <property type="term" value="C:proton-transporting ATP synthase complex"/>
    <property type="evidence" value="ECO:0007669"/>
    <property type="project" value="InterPro"/>
</dbReference>
<comment type="caution">
    <text evidence="3">The sequence shown here is derived from an EMBL/GenBank/DDBJ whole genome shotgun (WGS) entry which is preliminary data.</text>
</comment>
<dbReference type="AlphaFoldDB" id="A0AAD3XLH8"/>